<name>A0A653Y654_BACAB</name>
<dbReference type="EMBL" id="CABWLH010000010">
    <property type="protein sequence ID" value="VXC37831.1"/>
    <property type="molecule type" value="Genomic_DNA"/>
</dbReference>
<gene>
    <name evidence="1" type="ORF">BACI348_51044</name>
</gene>
<dbReference type="InterPro" id="IPR016630">
    <property type="entry name" value="UCP015278"/>
</dbReference>
<organism evidence="1 2">
    <name type="scientific">Bacillus altitudinis</name>
    <dbReference type="NCBI Taxonomy" id="293387"/>
    <lineage>
        <taxon>Bacteria</taxon>
        <taxon>Bacillati</taxon>
        <taxon>Bacillota</taxon>
        <taxon>Bacilli</taxon>
        <taxon>Bacillales</taxon>
        <taxon>Bacillaceae</taxon>
        <taxon>Bacillus</taxon>
    </lineage>
</organism>
<dbReference type="Pfam" id="PF10004">
    <property type="entry name" value="DUF2247"/>
    <property type="match status" value="1"/>
</dbReference>
<evidence type="ECO:0008006" key="3">
    <source>
        <dbReference type="Google" id="ProtNLM"/>
    </source>
</evidence>
<evidence type="ECO:0000313" key="2">
    <source>
        <dbReference type="Proteomes" id="UP000433089"/>
    </source>
</evidence>
<sequence>MYFSLEHLKHHKIKVDWKTIYVGIRLDLISYKEISKYAVEYLSNHTECENSLILELAWGAGDPDEDYRKLQMILVELYNDLVEEESSQWDIEKRKWRYGITSHLKEKNKKSPEELLDELCEVYADFGYPEDMEPFIHYMPPSDGYNPLLYSKEENINRLVSFFDEFLQKEKAVVQFEQF</sequence>
<evidence type="ECO:0000313" key="1">
    <source>
        <dbReference type="EMBL" id="VXC37831.1"/>
    </source>
</evidence>
<proteinExistence type="predicted"/>
<dbReference type="RefSeq" id="WP_079920048.1">
    <property type="nucleotide sequence ID" value="NZ_AP025262.1"/>
</dbReference>
<reference evidence="1 2" key="1">
    <citation type="submission" date="2019-10" db="EMBL/GenBank/DDBJ databases">
        <authorList>
            <person name="Karimi E."/>
        </authorList>
    </citation>
    <scope>NUCLEOTIDE SEQUENCE [LARGE SCALE GENOMIC DNA]</scope>
    <source>
        <strain evidence="1">Bacillus sp. 348</strain>
    </source>
</reference>
<dbReference type="PIRSF" id="PIRSF015278">
    <property type="entry name" value="UCP015278"/>
    <property type="match status" value="1"/>
</dbReference>
<dbReference type="AlphaFoldDB" id="A0A653Y654"/>
<protein>
    <recommendedName>
        <fullName evidence="3">DUF2247 domain-containing protein</fullName>
    </recommendedName>
</protein>
<dbReference type="Proteomes" id="UP000433089">
    <property type="component" value="Unassembled WGS sequence"/>
</dbReference>
<accession>A0A653Y654</accession>